<gene>
    <name evidence="2" type="ORF">AVDCRST_MAG63-3537</name>
</gene>
<evidence type="ECO:0008006" key="3">
    <source>
        <dbReference type="Google" id="ProtNLM"/>
    </source>
</evidence>
<evidence type="ECO:0000256" key="1">
    <source>
        <dbReference type="SAM" id="MobiDB-lite"/>
    </source>
</evidence>
<name>A0A6J4JIB1_9BACT</name>
<protein>
    <recommendedName>
        <fullName evidence="3">DUF2961 domain-containing protein</fullName>
    </recommendedName>
</protein>
<dbReference type="EMBL" id="CADCTO010000461">
    <property type="protein sequence ID" value="CAA9279877.1"/>
    <property type="molecule type" value="Genomic_DNA"/>
</dbReference>
<organism evidence="2">
    <name type="scientific">uncultured Armatimonadetes bacterium</name>
    <dbReference type="NCBI Taxonomy" id="157466"/>
    <lineage>
        <taxon>Bacteria</taxon>
        <taxon>Bacillati</taxon>
        <taxon>Armatimonadota</taxon>
        <taxon>environmental samples</taxon>
    </lineage>
</organism>
<dbReference type="Pfam" id="PF11175">
    <property type="entry name" value="DUF2961"/>
    <property type="match status" value="1"/>
</dbReference>
<sequence>MSMYRLKNLRSRAATAENPRAEPGAGGKANNGRKGSPFISPMKAGATHVLLDAQGPGMIRHVWCTLPPGRPDLLRNQILRMFWDGQSHPSVEVPLGDFFGVAHGRQCELTSELVSMQAGKGFNCWIPMPFRHGAKITLENDTAEDISLIAYQIDFTLDDVIEEDAGYFHAQFRRMNPCPLFQDYTILDGVRGSGVYLGTVLGIRSLFREHWWGEGEVKFYLDDDTDYPTICGTGAEDYMGSAWGLERVVTPYQGAPLVDRQLQLYSLYRFHVKDPIYFRSNLTVTIQQIGGGDAGPAKEHFGADYVAYPAVGAGPDSEARYVERSDDWSSVAYWYQSLPTVPFPALPKRAARSVDVPTG</sequence>
<dbReference type="Gene3D" id="2.60.120.1390">
    <property type="match status" value="1"/>
</dbReference>
<dbReference type="InterPro" id="IPR021345">
    <property type="entry name" value="DUF2961"/>
</dbReference>
<feature type="region of interest" description="Disordered" evidence="1">
    <location>
        <begin position="1"/>
        <end position="38"/>
    </location>
</feature>
<accession>A0A6J4JIB1</accession>
<dbReference type="AlphaFoldDB" id="A0A6J4JIB1"/>
<evidence type="ECO:0000313" key="2">
    <source>
        <dbReference type="EMBL" id="CAA9279877.1"/>
    </source>
</evidence>
<proteinExistence type="predicted"/>
<reference evidence="2" key="1">
    <citation type="submission" date="2020-02" db="EMBL/GenBank/DDBJ databases">
        <authorList>
            <person name="Meier V. D."/>
        </authorList>
    </citation>
    <scope>NUCLEOTIDE SEQUENCE</scope>
    <source>
        <strain evidence="2">AVDCRST_MAG63</strain>
    </source>
</reference>